<dbReference type="Gene3D" id="3.60.21.10">
    <property type="match status" value="1"/>
</dbReference>
<dbReference type="Pfam" id="PF16371">
    <property type="entry name" value="MetallophosN"/>
    <property type="match status" value="1"/>
</dbReference>
<dbReference type="Pfam" id="PF16370">
    <property type="entry name" value="MetallophosC"/>
    <property type="match status" value="1"/>
</dbReference>
<protein>
    <submittedName>
        <fullName evidence="3">Calcineurin-like phosphoesterase C-terminal domain-containing protein</fullName>
    </submittedName>
</protein>
<dbReference type="PROSITE" id="PS51318">
    <property type="entry name" value="TAT"/>
    <property type="match status" value="1"/>
</dbReference>
<dbReference type="EMBL" id="CP158568">
    <property type="protein sequence ID" value="XBY43337.1"/>
    <property type="molecule type" value="Genomic_DNA"/>
</dbReference>
<accession>A0AAU7X6K4</accession>
<dbReference type="InterPro" id="IPR032285">
    <property type="entry name" value="Metallophos_N"/>
</dbReference>
<organism evidence="3">
    <name type="scientific">Methyloraptor flagellatus</name>
    <dbReference type="NCBI Taxonomy" id="3162530"/>
    <lineage>
        <taxon>Bacteria</taxon>
        <taxon>Pseudomonadati</taxon>
        <taxon>Pseudomonadota</taxon>
        <taxon>Alphaproteobacteria</taxon>
        <taxon>Hyphomicrobiales</taxon>
        <taxon>Ancalomicrobiaceae</taxon>
        <taxon>Methyloraptor</taxon>
    </lineage>
</organism>
<feature type="domain" description="Calcineurin-like phosphoesterase C-terminal" evidence="1">
    <location>
        <begin position="367"/>
        <end position="438"/>
    </location>
</feature>
<evidence type="ECO:0000259" key="2">
    <source>
        <dbReference type="Pfam" id="PF16371"/>
    </source>
</evidence>
<name>A0AAU7X6K4_9HYPH</name>
<dbReference type="AlphaFoldDB" id="A0AAU7X6K4"/>
<feature type="domain" description="Calcineurin-like phosphoesterase N-terminal" evidence="2">
    <location>
        <begin position="53"/>
        <end position="111"/>
    </location>
</feature>
<dbReference type="InterPro" id="IPR029052">
    <property type="entry name" value="Metallo-depent_PP-like"/>
</dbReference>
<dbReference type="KEGG" id="mflg:ABS361_14705"/>
<proteinExistence type="predicted"/>
<dbReference type="PANTHER" id="PTHR43143">
    <property type="entry name" value="METALLOPHOSPHOESTERASE, CALCINEURIN SUPERFAMILY"/>
    <property type="match status" value="1"/>
</dbReference>
<reference evidence="3" key="1">
    <citation type="submission" date="2024-06" db="EMBL/GenBank/DDBJ databases">
        <title>Methylostella associata gen. nov., sp. nov., a novel Ancalomicrobiaceae-affiliated facultatively methylotrophic bacteria that feed on methanotrophs of the genus Methylococcus.</title>
        <authorList>
            <person name="Saltykova V."/>
            <person name="Danilova O.V."/>
            <person name="Oshkin I.Y."/>
            <person name="Belova S.E."/>
            <person name="Pimenov N.V."/>
            <person name="Dedysh S.N."/>
        </authorList>
    </citation>
    <scope>NUCLEOTIDE SEQUENCE</scope>
    <source>
        <strain evidence="3">S20</strain>
    </source>
</reference>
<dbReference type="PANTHER" id="PTHR43143:SF6">
    <property type="entry name" value="BLL3016 PROTEIN"/>
    <property type="match status" value="1"/>
</dbReference>
<dbReference type="RefSeq" id="WP_407048437.1">
    <property type="nucleotide sequence ID" value="NZ_CP158568.1"/>
</dbReference>
<dbReference type="InterPro" id="IPR051918">
    <property type="entry name" value="STPP_CPPED1"/>
</dbReference>
<dbReference type="InterPro" id="IPR006311">
    <property type="entry name" value="TAT_signal"/>
</dbReference>
<sequence length="487" mass="52886">MTMSLDLTRRDALVGAAALGLSLSGGRVFAAEATQAQGTVFEDKDGSGKPGPANPGLADVLVSNGVDVVKTDAQGRWSLQIAAGESIFVIKPTGFMTPVDPETNLPRYAHIHAPEGTPDPERYRFAGVAPTGALPQTIDFPLKRQDEARRFNAILFTDPQPESLAEVAFVRDDVVSRTTGIDAAFGITHGDIMFDDLSYYGRYNKIIGTIGLPWYNCPGNHDINYEAVDNLLSRETYKQVFGSRHAAFQYAGVTFFLLDNVDYLGTDPAKATGAGKYRGRFGERQLAFVRNVLAHVPKDALVVFSFHIPLKTLQGSEPGTANTDNKAFFEAISSHPRTVSFSGHTHTNEHWYFGAADGYAAGEHHHHVMSAVSGSWWSGPIDERGIPVAVQSDGAPNGFKLLSIDGDRFTVTLVPAHERAGGHMRIMLETQVHAGSHEVMKAYAVGALLRGPIERAALERRGWWSTCSTAGRRARSRSHSARAASRR</sequence>
<dbReference type="SUPFAM" id="SSF56300">
    <property type="entry name" value="Metallo-dependent phosphatases"/>
    <property type="match status" value="1"/>
</dbReference>
<evidence type="ECO:0000313" key="3">
    <source>
        <dbReference type="EMBL" id="XBY43337.1"/>
    </source>
</evidence>
<gene>
    <name evidence="3" type="ORF">ABS361_14705</name>
</gene>
<dbReference type="InterPro" id="IPR032288">
    <property type="entry name" value="Metallophos_C"/>
</dbReference>
<evidence type="ECO:0000259" key="1">
    <source>
        <dbReference type="Pfam" id="PF16370"/>
    </source>
</evidence>